<feature type="domain" description="SGNH hydrolase-type esterase" evidence="1">
    <location>
        <begin position="6"/>
        <end position="188"/>
    </location>
</feature>
<name>A0ABY2QCH4_9HYPH</name>
<dbReference type="Pfam" id="PF13472">
    <property type="entry name" value="Lipase_GDSL_2"/>
    <property type="match status" value="1"/>
</dbReference>
<dbReference type="PANTHER" id="PTHR30383:SF29">
    <property type="entry name" value="SGNH HYDROLASE-TYPE ESTERASE DOMAIN-CONTAINING PROTEIN"/>
    <property type="match status" value="1"/>
</dbReference>
<evidence type="ECO:0000313" key="2">
    <source>
        <dbReference type="EMBL" id="THF59999.1"/>
    </source>
</evidence>
<evidence type="ECO:0000313" key="3">
    <source>
        <dbReference type="Proteomes" id="UP000306441"/>
    </source>
</evidence>
<dbReference type="RefSeq" id="WP_136353753.1">
    <property type="nucleotide sequence ID" value="NZ_SSNY01000001.1"/>
</dbReference>
<dbReference type="Gene3D" id="3.40.50.1110">
    <property type="entry name" value="SGNH hydrolase"/>
    <property type="match status" value="1"/>
</dbReference>
<accession>A0ABY2QCH4</accession>
<dbReference type="CDD" id="cd01839">
    <property type="entry name" value="SGNH_arylesterase_like"/>
    <property type="match status" value="1"/>
</dbReference>
<keyword evidence="3" id="KW-1185">Reference proteome</keyword>
<dbReference type="PANTHER" id="PTHR30383">
    <property type="entry name" value="THIOESTERASE 1/PROTEASE 1/LYSOPHOSPHOLIPASE L1"/>
    <property type="match status" value="1"/>
</dbReference>
<dbReference type="InterPro" id="IPR013830">
    <property type="entry name" value="SGNH_hydro"/>
</dbReference>
<dbReference type="InterPro" id="IPR051532">
    <property type="entry name" value="Ester_Hydrolysis_Enzymes"/>
</dbReference>
<gene>
    <name evidence="2" type="ORF">E6C48_02825</name>
</gene>
<dbReference type="SUPFAM" id="SSF52266">
    <property type="entry name" value="SGNH hydrolase"/>
    <property type="match status" value="1"/>
</dbReference>
<evidence type="ECO:0000259" key="1">
    <source>
        <dbReference type="Pfam" id="PF13472"/>
    </source>
</evidence>
<reference evidence="2 3" key="1">
    <citation type="submission" date="2019-04" db="EMBL/GenBank/DDBJ databases">
        <title>Mesorhizobium composti sp. nov., isolated from compost.</title>
        <authorList>
            <person name="Lin S.-Y."/>
            <person name="Hameed A."/>
            <person name="Hsieh Y.-T."/>
            <person name="Young C.-C."/>
        </authorList>
    </citation>
    <scope>NUCLEOTIDE SEQUENCE [LARGE SCALE GENOMIC DNA]</scope>
    <source>
        <strain evidence="2 3">CC-YTH430</strain>
    </source>
</reference>
<sequence>MKTVLCYGDSLTWGFNPEGGRHSLEDRWPSVVQAALGSSVQVIAEGLNGRTTAFDEYVAGADRNGARILPTVVMTHTPIDLIIFLLGTNDMKPWIHGNPVAAKQGMQRLIEIVRSHDYGWPPPQILIVAPPVAGHTENAEYRAMFAGAEASSKHLAPLFAALAAETGCGFFDAAAVATTTPLDGIHLDAKNTRKIGEALAPVVRAMLETKETSRG</sequence>
<dbReference type="EMBL" id="SSNY01000001">
    <property type="protein sequence ID" value="THF59999.1"/>
    <property type="molecule type" value="Genomic_DNA"/>
</dbReference>
<dbReference type="InterPro" id="IPR036514">
    <property type="entry name" value="SGNH_hydro_sf"/>
</dbReference>
<organism evidence="2 3">
    <name type="scientific">Ollibium composti</name>
    <dbReference type="NCBI Taxonomy" id="2675109"/>
    <lineage>
        <taxon>Bacteria</taxon>
        <taxon>Pseudomonadati</taxon>
        <taxon>Pseudomonadota</taxon>
        <taxon>Alphaproteobacteria</taxon>
        <taxon>Hyphomicrobiales</taxon>
        <taxon>Phyllobacteriaceae</taxon>
        <taxon>Ollibium</taxon>
    </lineage>
</organism>
<dbReference type="Proteomes" id="UP000306441">
    <property type="component" value="Unassembled WGS sequence"/>
</dbReference>
<protein>
    <submittedName>
        <fullName evidence="2">Arylesterase</fullName>
    </submittedName>
</protein>
<proteinExistence type="predicted"/>
<comment type="caution">
    <text evidence="2">The sequence shown here is derived from an EMBL/GenBank/DDBJ whole genome shotgun (WGS) entry which is preliminary data.</text>
</comment>